<gene>
    <name evidence="2" type="ORF">XINFAN_02945</name>
</gene>
<proteinExistence type="predicted"/>
<dbReference type="Proteomes" id="UP000277498">
    <property type="component" value="Unassembled WGS sequence"/>
</dbReference>
<reference evidence="2 3" key="1">
    <citation type="submission" date="2018-11" db="EMBL/GenBank/DDBJ databases">
        <authorList>
            <person name="Criscuolo A."/>
        </authorList>
    </citation>
    <scope>NUCLEOTIDE SEQUENCE [LARGE SCALE GENOMIC DNA]</scope>
    <source>
        <strain evidence="2">ACIP111625</strain>
    </source>
</reference>
<dbReference type="EMBL" id="UXAW01000086">
    <property type="protein sequence ID" value="VDC31558.1"/>
    <property type="molecule type" value="Genomic_DNA"/>
</dbReference>
<accession>A0A3P5XRI7</accession>
<evidence type="ECO:0000313" key="3">
    <source>
        <dbReference type="Proteomes" id="UP000277498"/>
    </source>
</evidence>
<feature type="compositionally biased region" description="Basic and acidic residues" evidence="1">
    <location>
        <begin position="35"/>
        <end position="59"/>
    </location>
</feature>
<protein>
    <submittedName>
        <fullName evidence="2">Uncharacterized protein</fullName>
    </submittedName>
</protein>
<name>A0A3P5XRI7_9RHOB</name>
<evidence type="ECO:0000256" key="1">
    <source>
        <dbReference type="SAM" id="MobiDB-lite"/>
    </source>
</evidence>
<evidence type="ECO:0000313" key="2">
    <source>
        <dbReference type="EMBL" id="VDC31558.1"/>
    </source>
</evidence>
<dbReference type="AlphaFoldDB" id="A0A3P5XRI7"/>
<keyword evidence="3" id="KW-1185">Reference proteome</keyword>
<dbReference type="OrthoDB" id="7871856at2"/>
<dbReference type="RefSeq" id="WP_124087670.1">
    <property type="nucleotide sequence ID" value="NZ_UXAW01000086.1"/>
</dbReference>
<sequence length="68" mass="7862">MDLNRLIQMLMRMFLRKAVNKGIRSATDYASRRGKAPEEMTPEERAQAKKAKDLADKAKKMARLGRRL</sequence>
<organism evidence="2 3">
    <name type="scientific">Pseudogemmobacter humi</name>
    <dbReference type="NCBI Taxonomy" id="2483812"/>
    <lineage>
        <taxon>Bacteria</taxon>
        <taxon>Pseudomonadati</taxon>
        <taxon>Pseudomonadota</taxon>
        <taxon>Alphaproteobacteria</taxon>
        <taxon>Rhodobacterales</taxon>
        <taxon>Paracoccaceae</taxon>
        <taxon>Pseudogemmobacter</taxon>
    </lineage>
</organism>
<feature type="region of interest" description="Disordered" evidence="1">
    <location>
        <begin position="26"/>
        <end position="68"/>
    </location>
</feature>